<dbReference type="Gene3D" id="1.20.5.3310">
    <property type="match status" value="1"/>
</dbReference>
<dbReference type="PANTHER" id="PTHR42982">
    <property type="entry name" value="SEC-INDEPENDENT PROTEIN TRANSLOCASE PROTEIN TATA"/>
    <property type="match status" value="1"/>
</dbReference>
<keyword evidence="4 9" id="KW-0812">Transmembrane</keyword>
<keyword evidence="12" id="KW-1185">Reference proteome</keyword>
<dbReference type="HAMAP" id="MF_00236">
    <property type="entry name" value="TatA_E"/>
    <property type="match status" value="1"/>
</dbReference>
<evidence type="ECO:0000256" key="9">
    <source>
        <dbReference type="HAMAP-Rule" id="MF_00236"/>
    </source>
</evidence>
<evidence type="ECO:0000256" key="3">
    <source>
        <dbReference type="ARBA" id="ARBA00022475"/>
    </source>
</evidence>
<reference evidence="11" key="1">
    <citation type="submission" date="2023-02" db="EMBL/GenBank/DDBJ databases">
        <title>Georgenia sp.10Sc9-8, isolated from a soil sample collected from the Taklamakan desert.</title>
        <authorList>
            <person name="Liu S."/>
        </authorList>
    </citation>
    <scope>NUCLEOTIDE SEQUENCE</scope>
    <source>
        <strain evidence="11">10Sc9-8</strain>
    </source>
</reference>
<dbReference type="NCBIfam" id="NF001854">
    <property type="entry name" value="PRK00575.1"/>
    <property type="match status" value="1"/>
</dbReference>
<keyword evidence="6 9" id="KW-1133">Transmembrane helix</keyword>
<keyword evidence="5 9" id="KW-0653">Protein transport</keyword>
<keyword evidence="7 9" id="KW-0811">Translocation</keyword>
<dbReference type="PANTHER" id="PTHR42982:SF8">
    <property type="entry name" value="SEC-INDEPENDENT PROTEIN TRANSLOCASE PROTEIN TATA"/>
    <property type="match status" value="1"/>
</dbReference>
<evidence type="ECO:0000256" key="1">
    <source>
        <dbReference type="ARBA" id="ARBA00004162"/>
    </source>
</evidence>
<feature type="compositionally biased region" description="Pro residues" evidence="10">
    <location>
        <begin position="81"/>
        <end position="95"/>
    </location>
</feature>
<proteinExistence type="inferred from homology"/>
<dbReference type="NCBIfam" id="TIGR01411">
    <property type="entry name" value="tatAE"/>
    <property type="match status" value="1"/>
</dbReference>
<accession>A0ABT5TZ77</accession>
<evidence type="ECO:0000313" key="12">
    <source>
        <dbReference type="Proteomes" id="UP001165561"/>
    </source>
</evidence>
<evidence type="ECO:0000256" key="5">
    <source>
        <dbReference type="ARBA" id="ARBA00022927"/>
    </source>
</evidence>
<dbReference type="InterPro" id="IPR006312">
    <property type="entry name" value="TatA/E"/>
</dbReference>
<sequence>MRPSAWAIVVLVIVVILLFGASKLPEVAGSIGKSLKVFKKEVRELREDDGTPSSSTGAGPQQPPQNQYQSPATPTASGTPPQQPPGQHGPPPGQPYPGQTGDGNPQQRT</sequence>
<comment type="function">
    <text evidence="9">Part of the twin-arginine translocation (Tat) system that transports large folded proteins containing a characteristic twin-arginine motif in their signal peptide across membranes. TatA could form the protein-conducting channel of the Tat system.</text>
</comment>
<keyword evidence="8 9" id="KW-0472">Membrane</keyword>
<name>A0ABT5TZ77_9MICO</name>
<evidence type="ECO:0000256" key="6">
    <source>
        <dbReference type="ARBA" id="ARBA00022989"/>
    </source>
</evidence>
<comment type="caution">
    <text evidence="11">The sequence shown here is derived from an EMBL/GenBank/DDBJ whole genome shotgun (WGS) entry which is preliminary data.</text>
</comment>
<dbReference type="EMBL" id="JARACI010001091">
    <property type="protein sequence ID" value="MDD9207361.1"/>
    <property type="molecule type" value="Genomic_DNA"/>
</dbReference>
<evidence type="ECO:0000256" key="7">
    <source>
        <dbReference type="ARBA" id="ARBA00023010"/>
    </source>
</evidence>
<feature type="region of interest" description="Disordered" evidence="10">
    <location>
        <begin position="43"/>
        <end position="109"/>
    </location>
</feature>
<organism evidence="11 12">
    <name type="scientific">Georgenia halotolerans</name>
    <dbReference type="NCBI Taxonomy" id="3028317"/>
    <lineage>
        <taxon>Bacteria</taxon>
        <taxon>Bacillati</taxon>
        <taxon>Actinomycetota</taxon>
        <taxon>Actinomycetes</taxon>
        <taxon>Micrococcales</taxon>
        <taxon>Bogoriellaceae</taxon>
        <taxon>Georgenia</taxon>
    </lineage>
</organism>
<evidence type="ECO:0000313" key="11">
    <source>
        <dbReference type="EMBL" id="MDD9207361.1"/>
    </source>
</evidence>
<keyword evidence="3 9" id="KW-1003">Cell membrane</keyword>
<evidence type="ECO:0000256" key="10">
    <source>
        <dbReference type="SAM" id="MobiDB-lite"/>
    </source>
</evidence>
<protein>
    <recommendedName>
        <fullName evidence="9">Sec-independent protein translocase protein TatA</fullName>
    </recommendedName>
</protein>
<dbReference type="Pfam" id="PF02416">
    <property type="entry name" value="TatA_B_E"/>
    <property type="match status" value="1"/>
</dbReference>
<dbReference type="InterPro" id="IPR003369">
    <property type="entry name" value="TatA/B/E"/>
</dbReference>
<gene>
    <name evidence="9 11" type="primary">tatA</name>
    <name evidence="11" type="ORF">PU560_12920</name>
</gene>
<comment type="subunit">
    <text evidence="9">The Tat system comprises two distinct complexes: a TatABC complex, containing multiple copies of TatA, TatB and TatC subunits, and a separate TatA complex, containing only TatA subunits. Substrates initially bind to the TatABC complex, which probably triggers association of the separate TatA complex to form the active translocon.</text>
</comment>
<comment type="subcellular location">
    <subcellularLocation>
        <location evidence="1 9">Cell membrane</location>
        <topology evidence="1 9">Single-pass membrane protein</topology>
    </subcellularLocation>
</comment>
<evidence type="ECO:0000256" key="4">
    <source>
        <dbReference type="ARBA" id="ARBA00022692"/>
    </source>
</evidence>
<evidence type="ECO:0000256" key="2">
    <source>
        <dbReference type="ARBA" id="ARBA00022448"/>
    </source>
</evidence>
<dbReference type="Proteomes" id="UP001165561">
    <property type="component" value="Unassembled WGS sequence"/>
</dbReference>
<comment type="similarity">
    <text evidence="9">Belongs to the TatA/E family.</text>
</comment>
<keyword evidence="2 9" id="KW-0813">Transport</keyword>
<feature type="compositionally biased region" description="Low complexity" evidence="10">
    <location>
        <begin position="64"/>
        <end position="80"/>
    </location>
</feature>
<evidence type="ECO:0000256" key="8">
    <source>
        <dbReference type="ARBA" id="ARBA00023136"/>
    </source>
</evidence>